<evidence type="ECO:0000313" key="6">
    <source>
        <dbReference type="Proteomes" id="UP000630923"/>
    </source>
</evidence>
<dbReference type="Gene3D" id="1.20.120.1220">
    <property type="match status" value="1"/>
</dbReference>
<comment type="caution">
    <text evidence="5">The sequence shown here is derived from an EMBL/GenBank/DDBJ whole genome shotgun (WGS) entry which is preliminary data.</text>
</comment>
<organism evidence="5 6">
    <name type="scientific">Kordiimonas sediminis</name>
    <dbReference type="NCBI Taxonomy" id="1735581"/>
    <lineage>
        <taxon>Bacteria</taxon>
        <taxon>Pseudomonadati</taxon>
        <taxon>Pseudomonadota</taxon>
        <taxon>Alphaproteobacteria</taxon>
        <taxon>Kordiimonadales</taxon>
        <taxon>Kordiimonadaceae</taxon>
        <taxon>Kordiimonas</taxon>
    </lineage>
</organism>
<keyword evidence="3" id="KW-0812">Transmembrane</keyword>
<feature type="transmembrane region" description="Helical" evidence="3">
    <location>
        <begin position="109"/>
        <end position="128"/>
    </location>
</feature>
<dbReference type="PRINTS" id="PR00864">
    <property type="entry name" value="PREPILNPTASE"/>
</dbReference>
<dbReference type="InterPro" id="IPR014032">
    <property type="entry name" value="Peptidase_A24A_bac"/>
</dbReference>
<proteinExistence type="inferred from homology"/>
<dbReference type="GO" id="GO:0006465">
    <property type="term" value="P:signal peptide processing"/>
    <property type="evidence" value="ECO:0007669"/>
    <property type="project" value="TreeGrafter"/>
</dbReference>
<reference evidence="5" key="1">
    <citation type="journal article" date="2014" name="Int. J. Syst. Evol. Microbiol.">
        <title>Complete genome sequence of Corynebacterium casei LMG S-19264T (=DSM 44701T), isolated from a smear-ripened cheese.</title>
        <authorList>
            <consortium name="US DOE Joint Genome Institute (JGI-PGF)"/>
            <person name="Walter F."/>
            <person name="Albersmeier A."/>
            <person name="Kalinowski J."/>
            <person name="Ruckert C."/>
        </authorList>
    </citation>
    <scope>NUCLEOTIDE SEQUENCE</scope>
    <source>
        <strain evidence="5">KCTC 42590</strain>
    </source>
</reference>
<keyword evidence="3" id="KW-1133">Transmembrane helix</keyword>
<dbReference type="EMBL" id="BNCI01000001">
    <property type="protein sequence ID" value="GHF17247.1"/>
    <property type="molecule type" value="Genomic_DNA"/>
</dbReference>
<evidence type="ECO:0000256" key="1">
    <source>
        <dbReference type="ARBA" id="ARBA00005801"/>
    </source>
</evidence>
<protein>
    <recommendedName>
        <fullName evidence="4">Prepilin type IV endopeptidase peptidase domain-containing protein</fullName>
    </recommendedName>
</protein>
<feature type="domain" description="Prepilin type IV endopeptidase peptidase" evidence="4">
    <location>
        <begin position="2"/>
        <end position="93"/>
    </location>
</feature>
<dbReference type="Pfam" id="PF01478">
    <property type="entry name" value="Peptidase_A24"/>
    <property type="match status" value="1"/>
</dbReference>
<dbReference type="GO" id="GO:0005886">
    <property type="term" value="C:plasma membrane"/>
    <property type="evidence" value="ECO:0007669"/>
    <property type="project" value="TreeGrafter"/>
</dbReference>
<reference evidence="5" key="2">
    <citation type="submission" date="2020-09" db="EMBL/GenBank/DDBJ databases">
        <authorList>
            <person name="Sun Q."/>
            <person name="Kim S."/>
        </authorList>
    </citation>
    <scope>NUCLEOTIDE SEQUENCE</scope>
    <source>
        <strain evidence="5">KCTC 42590</strain>
    </source>
</reference>
<gene>
    <name evidence="5" type="ORF">GCM10017044_09520</name>
</gene>
<keyword evidence="3" id="KW-0472">Membrane</keyword>
<name>A0A919E3X7_9PROT</name>
<dbReference type="Proteomes" id="UP000630923">
    <property type="component" value="Unassembled WGS sequence"/>
</dbReference>
<evidence type="ECO:0000259" key="4">
    <source>
        <dbReference type="Pfam" id="PF01478"/>
    </source>
</evidence>
<dbReference type="AlphaFoldDB" id="A0A919E3X7"/>
<keyword evidence="6" id="KW-1185">Reference proteome</keyword>
<accession>A0A919E3X7</accession>
<sequence>METRRLPNPLTGLLFIAGMLQAYMYGYFEAALYGALIGGVGLWLVAYVYQLVRKRRGMGMGDVKLLGAMGAWTGPFAIPYILLIASVTGIVFAYLYSLRDAEKRGALQAYPFGPFLALGGWIAFLILAA</sequence>
<feature type="transmembrane region" description="Helical" evidence="3">
    <location>
        <begin position="72"/>
        <end position="97"/>
    </location>
</feature>
<dbReference type="InterPro" id="IPR000045">
    <property type="entry name" value="Prepilin_IV_endopep_pep"/>
</dbReference>
<evidence type="ECO:0000256" key="3">
    <source>
        <dbReference type="SAM" id="Phobius"/>
    </source>
</evidence>
<dbReference type="InterPro" id="IPR050882">
    <property type="entry name" value="Prepilin_peptidase/N-MTase"/>
</dbReference>
<comment type="similarity">
    <text evidence="1 2">Belongs to the peptidase A24 family.</text>
</comment>
<evidence type="ECO:0000313" key="5">
    <source>
        <dbReference type="EMBL" id="GHF17247.1"/>
    </source>
</evidence>
<dbReference type="GO" id="GO:0004190">
    <property type="term" value="F:aspartic-type endopeptidase activity"/>
    <property type="evidence" value="ECO:0007669"/>
    <property type="project" value="InterPro"/>
</dbReference>
<dbReference type="PANTHER" id="PTHR30487">
    <property type="entry name" value="TYPE 4 PREPILIN-LIKE PROTEINS LEADER PEPTIDE-PROCESSING ENZYME"/>
    <property type="match status" value="1"/>
</dbReference>
<feature type="transmembrane region" description="Helical" evidence="3">
    <location>
        <begin position="32"/>
        <end position="52"/>
    </location>
</feature>
<evidence type="ECO:0000256" key="2">
    <source>
        <dbReference type="RuleBase" id="RU003793"/>
    </source>
</evidence>
<dbReference type="PANTHER" id="PTHR30487:SF0">
    <property type="entry name" value="PREPILIN LEADER PEPTIDASE_N-METHYLTRANSFERASE-RELATED"/>
    <property type="match status" value="1"/>
</dbReference>